<keyword evidence="1" id="KW-1133">Transmembrane helix</keyword>
<evidence type="ECO:0000313" key="2">
    <source>
        <dbReference type="EMBL" id="BAM41805.1"/>
    </source>
</evidence>
<evidence type="ECO:0000313" key="3">
    <source>
        <dbReference type="Proteomes" id="UP000003786"/>
    </source>
</evidence>
<keyword evidence="1" id="KW-0812">Transmembrane</keyword>
<feature type="transmembrane region" description="Helical" evidence="1">
    <location>
        <begin position="12"/>
        <end position="33"/>
    </location>
</feature>
<dbReference type="VEuPathDB" id="PiroplasmaDB:TOT_040000186"/>
<dbReference type="AlphaFoldDB" id="J4DA87"/>
<reference evidence="2 3" key="1">
    <citation type="journal article" date="2012" name="MBio">
        <title>Comparative genome analysis of three eukaryotic parasites with differing abilities to transform leukocytes reveals key mediators of Theileria-induced leukocyte transformation.</title>
        <authorList>
            <person name="Hayashida K."/>
            <person name="Hara Y."/>
            <person name="Abe T."/>
            <person name="Yamasaki C."/>
            <person name="Toyoda A."/>
            <person name="Kosuge T."/>
            <person name="Suzuki Y."/>
            <person name="Sato Y."/>
            <person name="Kawashima S."/>
            <person name="Katayama T."/>
            <person name="Wakaguri H."/>
            <person name="Inoue N."/>
            <person name="Homma K."/>
            <person name="Tada-Umezaki M."/>
            <person name="Yagi Y."/>
            <person name="Fujii Y."/>
            <person name="Habara T."/>
            <person name="Kanehisa M."/>
            <person name="Watanabe H."/>
            <person name="Ito K."/>
            <person name="Gojobori T."/>
            <person name="Sugawara H."/>
            <person name="Imanishi T."/>
            <person name="Weir W."/>
            <person name="Gardner M."/>
            <person name="Pain A."/>
            <person name="Shiels B."/>
            <person name="Hattori M."/>
            <person name="Nene V."/>
            <person name="Sugimoto C."/>
        </authorList>
    </citation>
    <scope>NUCLEOTIDE SEQUENCE [LARGE SCALE GENOMIC DNA]</scope>
    <source>
        <strain evidence="2 3">Shintoku</strain>
    </source>
</reference>
<name>J4DA87_THEOR</name>
<dbReference type="KEGG" id="tot:TOT_040000186"/>
<keyword evidence="3" id="KW-1185">Reference proteome</keyword>
<keyword evidence="1" id="KW-0472">Membrane</keyword>
<organism evidence="2 3">
    <name type="scientific">Theileria orientalis strain Shintoku</name>
    <dbReference type="NCBI Taxonomy" id="869250"/>
    <lineage>
        <taxon>Eukaryota</taxon>
        <taxon>Sar</taxon>
        <taxon>Alveolata</taxon>
        <taxon>Apicomplexa</taxon>
        <taxon>Aconoidasida</taxon>
        <taxon>Piroplasmida</taxon>
        <taxon>Theileriidae</taxon>
        <taxon>Theileria</taxon>
    </lineage>
</organism>
<dbReference type="EMBL" id="AP011949">
    <property type="protein sequence ID" value="BAM41805.1"/>
    <property type="molecule type" value="Genomic_DNA"/>
</dbReference>
<dbReference type="GeneID" id="20716279"/>
<proteinExistence type="predicted"/>
<dbReference type="OrthoDB" id="360455at2759"/>
<evidence type="ECO:0000256" key="1">
    <source>
        <dbReference type="SAM" id="Phobius"/>
    </source>
</evidence>
<dbReference type="RefSeq" id="XP_009692106.1">
    <property type="nucleotide sequence ID" value="XM_009693811.1"/>
</dbReference>
<dbReference type="eggNOG" id="ENOG502TN6W">
    <property type="taxonomic scope" value="Eukaryota"/>
</dbReference>
<dbReference type="Proteomes" id="UP000003786">
    <property type="component" value="Chromosome 4"/>
</dbReference>
<gene>
    <name evidence="2" type="ORF">TOT_040000186</name>
</gene>
<sequence>MALRTSNINQILKLTLFFVIVSQNFILTGSYSFSIYRNDAIQHKYNNYSFVSNKVSEKLRSKRNEPLYRTNLHTHELKSTTNEVHCGEILTGRPMKRNQDGTILVDVGLSQPLLASKSSLYFMSEDEHYRLNTLLNKRKKEEEDSNSLNSIIYETIYNAKKIVPRKNVTNFKPKYMYPNDYAKSMKKKEEYIPYDIGVGSEIRPQDYSLPLEPKTPEYLKNMEKMEFVVTEINPYSEYIYGDFFSVNIVESKRRMYSYLHLESIKQGANYIQYDAVIKEIMGEVVKVQIINGKYSYMYGVNGYTLANESDKIGDKIKVYLAGSDWALEQAYLFRSQVSHPMLRKENLKMLNDAIIKYYATTGRWFKANVDKVTTDAVVLRLFGQNKEMYKGYVMKDQLPYNYPEELLNEAFIHGNKTSEYFLHRDAEINVGKMNYIYHYDSSLYVRVNEILMGSPRYDMKSVPELNNDVMNMCLTTKNYYKPDEKMDANKIDAKTKMTYPCIVIGNEGGFIYFAVNHKFKEKFTLEDEYYIGMMEAGHFSTNVKIGTLVQVKRIDKINARFEGVVNYELQGVYARDTKWRNPIFRSLPLTEWMSNLKTEEKVKYNLGNKTWFSVLQMSNYTIASLKEPQLNELLVFQPLVADAHVVDQFQNDEMMSSLLSETTTHNLYDRKGEDDEQWYNKGVDRYDSSVLEDYIIRPSSEIVAPPICYTENEELRRIHIKETLGKSKFLKVMRNVKSSMKLDPRLLLREFFISPRGETYWNFLEKLKDTMERRKIRAKEAIWFERSILKLLSVMHKIYLEAIYDEMPKEEIMFASVVPKSFNNEYYSMEDMKEFYEIVRRDFVINRAVSRSLLNVLKILSSPSYSFMGQLRNRHRKMNSDVYFYSSKWINYGGVKSLERPHVSRDDPDHDLAMSQFEGESSKLSMEPYQEIVNNPSGFVNELEVHRLTKIKNIYAALLKANQPPMSKFIKPVDNEEDIEDMELSLDTGELDQREIDAMFDDIDINEYALNTLDGSRESLKRLSKAWKRLNRFPEILTKRDMVETSRR</sequence>
<dbReference type="OMA" id="TYPCIVI"/>
<accession>J4DA87</accession>
<protein>
    <submittedName>
        <fullName evidence="2">Uncharacterized protein</fullName>
    </submittedName>
</protein>